<evidence type="ECO:0000313" key="2">
    <source>
        <dbReference type="EMBL" id="KAG5659471.1"/>
    </source>
</evidence>
<name>A0A9P7KN93_9HYPO</name>
<sequence>MDPSTPYESLRLMQMPYPSEDVKKVSEKEEKPLPTLKECSPPWIWRVGVHAILLVVPITYLVLLGIVGRLGGQKRNSFGDNVLEVLQLASTLWPISFAAVLGPFLKTLALFRAEKGTTVGSLEFLLTGQTTVAAFKNLFTVQYIRIWTVGIVAVWCFSPLGGQAVVRSMHLEPNTESTEIAAAHYFSQVPLKILDDYSTNFTGDVNAFAIGTAQVSLIPDFRRIALAAFSRPDILVSHANGSSNGFEESLAQIGGRPQATRLGRQDIWRNVRIPFMEYLSGYNAENPTVWTSVPRDEVVPFSSFIGVPIRGGAFSRAGNSSMEIHSRYQVLKCGDTFNGTDWAVGDGNSSNMFFHQPVRNAKLLLEISKQRSMFNDAFHTGTKPSLWLDAIMNNDTTSQFYSIGMFEPQSELQLLVGGFCLRDLDLGYMAIRTCNVSTSFVDVAVQCTRLDDFGDLDCQATRIRRSRNPNFSPNLSDLSSFQIAGSTFYEMPFTTANYDALLPSLLEKYLKNPPTAFNYEFDALKRMYGACFDDVPRRVFEARFATALNTFLMATYNYTVLTGADGTSLNGRNDMWRNYTATWTQYTEEVYTLNVHQTFWIAWMG</sequence>
<dbReference type="Proteomes" id="UP000782241">
    <property type="component" value="Unassembled WGS sequence"/>
</dbReference>
<reference evidence="2" key="1">
    <citation type="submission" date="2021-04" db="EMBL/GenBank/DDBJ databases">
        <title>Draft genome of Fusarium avenaceum strain F156N33, isolated from an atmospheric sample in Virginia.</title>
        <authorList>
            <person name="Yang S."/>
            <person name="Vinatzer B.A."/>
            <person name="Coleman J."/>
        </authorList>
    </citation>
    <scope>NUCLEOTIDE SEQUENCE</scope>
    <source>
        <strain evidence="2">F156N33</strain>
    </source>
</reference>
<evidence type="ECO:0000256" key="1">
    <source>
        <dbReference type="SAM" id="Phobius"/>
    </source>
</evidence>
<proteinExistence type="predicted"/>
<protein>
    <submittedName>
        <fullName evidence="2">Uncharacterized protein</fullName>
    </submittedName>
</protein>
<feature type="transmembrane region" description="Helical" evidence="1">
    <location>
        <begin position="43"/>
        <end position="64"/>
    </location>
</feature>
<dbReference type="EMBL" id="JAGPUO010000011">
    <property type="protein sequence ID" value="KAG5659471.1"/>
    <property type="molecule type" value="Genomic_DNA"/>
</dbReference>
<gene>
    <name evidence="2" type="ORF">KAF25_002030</name>
</gene>
<keyword evidence="1" id="KW-0472">Membrane</keyword>
<comment type="caution">
    <text evidence="2">The sequence shown here is derived from an EMBL/GenBank/DDBJ whole genome shotgun (WGS) entry which is preliminary data.</text>
</comment>
<keyword evidence="1" id="KW-0812">Transmembrane</keyword>
<accession>A0A9P7KN93</accession>
<dbReference type="AlphaFoldDB" id="A0A9P7KN93"/>
<evidence type="ECO:0000313" key="3">
    <source>
        <dbReference type="Proteomes" id="UP000782241"/>
    </source>
</evidence>
<organism evidence="2 3">
    <name type="scientific">Fusarium avenaceum</name>
    <dbReference type="NCBI Taxonomy" id="40199"/>
    <lineage>
        <taxon>Eukaryota</taxon>
        <taxon>Fungi</taxon>
        <taxon>Dikarya</taxon>
        <taxon>Ascomycota</taxon>
        <taxon>Pezizomycotina</taxon>
        <taxon>Sordariomycetes</taxon>
        <taxon>Hypocreomycetidae</taxon>
        <taxon>Hypocreales</taxon>
        <taxon>Nectriaceae</taxon>
        <taxon>Fusarium</taxon>
        <taxon>Fusarium tricinctum species complex</taxon>
    </lineage>
</organism>
<keyword evidence="3" id="KW-1185">Reference proteome</keyword>
<keyword evidence="1" id="KW-1133">Transmembrane helix</keyword>